<dbReference type="PROSITE" id="PS50994">
    <property type="entry name" value="INTEGRASE"/>
    <property type="match status" value="1"/>
</dbReference>
<reference evidence="3 4" key="1">
    <citation type="submission" date="2017-11" db="EMBL/GenBank/DDBJ databases">
        <title>Whole genome sequencing of cultured pathogen.</title>
        <authorList>
            <person name="Hoffmann M."/>
            <person name="Sanchez M."/>
            <person name="Timme R."/>
            <person name="Nudel K."/>
            <person name="Bry L."/>
        </authorList>
    </citation>
    <scope>NUCLEOTIDE SEQUENCE [LARGE SCALE GENOMIC DNA]</scope>
    <source>
        <strain evidence="3 4">216</strain>
    </source>
</reference>
<proteinExistence type="predicted"/>
<protein>
    <recommendedName>
        <fullName evidence="2">Integrase catalytic domain-containing protein</fullName>
    </recommendedName>
</protein>
<dbReference type="InterPro" id="IPR012337">
    <property type="entry name" value="RNaseH-like_sf"/>
</dbReference>
<sequence>MIRFQFVYDHRTEYSVKRMCHVLKLNRSSFYKWVNTREKRRLKMCSDALIGARIKAIFDDEHGLYGAKRIAASLNSDTDFGPINHKKVARIMKSMGLKGFTKRRRCVTTRRKPGHRVMPDLVGRKFTANEPNRVYVGDITYLPCKGGKNMYLATVIDVYSRKLVGYALADHMRVSLVIEALSHASKVRGSLKGAIFHSDHGSVYTSQAFQDHCARLGVRQSMGAVGTSADNALAESFNAALKREVLRDRKVFDNPIVCRQEVGPDPRKVDTSGVRPRRAVGRFLRRPFRFKDDEAHLRLAQRAKVLNLRQGLPCLDEVGQCAAGGWAEDDAPHAVAALT</sequence>
<dbReference type="Gene3D" id="3.30.420.10">
    <property type="entry name" value="Ribonuclease H-like superfamily/Ribonuclease H"/>
    <property type="match status" value="1"/>
</dbReference>
<dbReference type="PANTHER" id="PTHR46889">
    <property type="entry name" value="TRANSPOSASE INSF FOR INSERTION SEQUENCE IS3B-RELATED"/>
    <property type="match status" value="1"/>
</dbReference>
<dbReference type="InterPro" id="IPR001584">
    <property type="entry name" value="Integrase_cat-core"/>
</dbReference>
<feature type="domain" description="Integrase catalytic" evidence="2">
    <location>
        <begin position="127"/>
        <end position="245"/>
    </location>
</feature>
<dbReference type="Pfam" id="PF00665">
    <property type="entry name" value="rve"/>
    <property type="match status" value="1"/>
</dbReference>
<dbReference type="InterPro" id="IPR036397">
    <property type="entry name" value="RNaseH_sf"/>
</dbReference>
<dbReference type="AlphaFoldDB" id="A0ABC8CHS3"/>
<evidence type="ECO:0000313" key="3">
    <source>
        <dbReference type="EMBL" id="ATZ08036.1"/>
    </source>
</evidence>
<dbReference type="SUPFAM" id="SSF53098">
    <property type="entry name" value="Ribonuclease H-like"/>
    <property type="match status" value="1"/>
</dbReference>
<dbReference type="InterPro" id="IPR048020">
    <property type="entry name" value="Transpos_IS3"/>
</dbReference>
<dbReference type="Pfam" id="PF13276">
    <property type="entry name" value="HTH_21"/>
    <property type="match status" value="1"/>
</dbReference>
<dbReference type="InterPro" id="IPR050900">
    <property type="entry name" value="Transposase_IS3/IS150/IS904"/>
</dbReference>
<evidence type="ECO:0000313" key="4">
    <source>
        <dbReference type="Proteomes" id="UP000231994"/>
    </source>
</evidence>
<organism evidence="3 4">
    <name type="scientific">Corynebacterium striatum</name>
    <dbReference type="NCBI Taxonomy" id="43770"/>
    <lineage>
        <taxon>Bacteria</taxon>
        <taxon>Bacillati</taxon>
        <taxon>Actinomycetota</taxon>
        <taxon>Actinomycetes</taxon>
        <taxon>Mycobacteriales</taxon>
        <taxon>Corynebacteriaceae</taxon>
        <taxon>Corynebacterium</taxon>
    </lineage>
</organism>
<evidence type="ECO:0000256" key="1">
    <source>
        <dbReference type="ARBA" id="ARBA00002286"/>
    </source>
</evidence>
<accession>A0ABC8CHS3</accession>
<dbReference type="PANTHER" id="PTHR46889:SF4">
    <property type="entry name" value="TRANSPOSASE INSO FOR INSERTION SEQUENCE ELEMENT IS911B-RELATED"/>
    <property type="match status" value="1"/>
</dbReference>
<comment type="function">
    <text evidence="1">Involved in the transposition of the insertion sequence.</text>
</comment>
<gene>
    <name evidence="3" type="ORF">A9D01_03965</name>
</gene>
<dbReference type="EMBL" id="CP024932">
    <property type="protein sequence ID" value="ATZ08036.1"/>
    <property type="molecule type" value="Genomic_DNA"/>
</dbReference>
<dbReference type="InterPro" id="IPR025948">
    <property type="entry name" value="HTH-like_dom"/>
</dbReference>
<name>A0ABC8CHS3_CORST</name>
<evidence type="ECO:0000259" key="2">
    <source>
        <dbReference type="PROSITE" id="PS50994"/>
    </source>
</evidence>
<dbReference type="Proteomes" id="UP000231994">
    <property type="component" value="Chromosome"/>
</dbReference>
<dbReference type="NCBIfam" id="NF033516">
    <property type="entry name" value="transpos_IS3"/>
    <property type="match status" value="1"/>
</dbReference>